<feature type="chain" id="PRO_5038455628" evidence="1">
    <location>
        <begin position="37"/>
        <end position="456"/>
    </location>
</feature>
<name>A0A1X7NY03_9MICO</name>
<keyword evidence="3" id="KW-1185">Reference proteome</keyword>
<dbReference type="InterPro" id="IPR007253">
    <property type="entry name" value="Cell_wall-bd_2"/>
</dbReference>
<dbReference type="Pfam" id="PF04122">
    <property type="entry name" value="CW_binding_2"/>
    <property type="match status" value="3"/>
</dbReference>
<sequence length="456" mass="46087">MTPLRRRPAARLLALSLSSLAIGALAVTGLAAPAVAAEAASAQVTGRITSPASVPGSHRYVVQAWSIDADLEDSVLAASTTTTVDAGATGDYTLPTLPSGSYVVRVLEQPAGSGVPSVGDEFWQDTDWVGSAQDVEVGESAVSGIDFTPSPYFFSSQRVQGSDRYGTSVATTQAFEPGVPVLYIASGAGWADALSAGPAAAVQGGALLLTDPDVLPAAVASEITRLAPLKTVVVGSALTVSTAVYSQIEALVGEIDRVGGTDRYDTSRQLVAGAFPFSTADEVFLATGGNFPDALSVAPVAGRSGSAVLLVDGAKDGLDAATTDAVERLDATTAVVIGQEPSISAGIEADLVSSGAVDETTRIGGPSRYATSRLVNEAYPPAPLVDTTYLASGEGFADALSGATVAAAQGYPISLSYPACVPGETVDSLKRLHVDTAFVLGSELTLSRAVSTVTAC</sequence>
<organism evidence="2 3">
    <name type="scientific">Rathayibacter oskolensis</name>
    <dbReference type="NCBI Taxonomy" id="1891671"/>
    <lineage>
        <taxon>Bacteria</taxon>
        <taxon>Bacillati</taxon>
        <taxon>Actinomycetota</taxon>
        <taxon>Actinomycetes</taxon>
        <taxon>Micrococcales</taxon>
        <taxon>Microbacteriaceae</taxon>
        <taxon>Rathayibacter</taxon>
    </lineage>
</organism>
<gene>
    <name evidence="2" type="ORF">SAMN06295885_1920</name>
</gene>
<evidence type="ECO:0000313" key="2">
    <source>
        <dbReference type="EMBL" id="SMH42198.1"/>
    </source>
</evidence>
<feature type="signal peptide" evidence="1">
    <location>
        <begin position="1"/>
        <end position="36"/>
    </location>
</feature>
<evidence type="ECO:0000256" key="1">
    <source>
        <dbReference type="SAM" id="SignalP"/>
    </source>
</evidence>
<reference evidence="3" key="1">
    <citation type="submission" date="2017-04" db="EMBL/GenBank/DDBJ databases">
        <authorList>
            <person name="Varghese N."/>
            <person name="Submissions S."/>
        </authorList>
    </citation>
    <scope>NUCLEOTIDE SEQUENCE [LARGE SCALE GENOMIC DNA]</scope>
    <source>
        <strain evidence="3">VKM Ac-2121</strain>
    </source>
</reference>
<dbReference type="EMBL" id="FXBM01000002">
    <property type="protein sequence ID" value="SMH42198.1"/>
    <property type="molecule type" value="Genomic_DNA"/>
</dbReference>
<dbReference type="Proteomes" id="UP000193711">
    <property type="component" value="Unassembled WGS sequence"/>
</dbReference>
<accession>A0A1X7NY03</accession>
<dbReference type="STRING" id="1891671.SAMN06295885_1920"/>
<dbReference type="AlphaFoldDB" id="A0A1X7NY03"/>
<dbReference type="PANTHER" id="PTHR30032">
    <property type="entry name" value="N-ACETYLMURAMOYL-L-ALANINE AMIDASE-RELATED"/>
    <property type="match status" value="1"/>
</dbReference>
<keyword evidence="1" id="KW-0732">Signal</keyword>
<dbReference type="InterPro" id="IPR051922">
    <property type="entry name" value="Bact_Sporulation_Assoc"/>
</dbReference>
<evidence type="ECO:0000313" key="3">
    <source>
        <dbReference type="Proteomes" id="UP000193711"/>
    </source>
</evidence>
<protein>
    <submittedName>
        <fullName evidence="2">Putative cell wall-binding protein</fullName>
    </submittedName>
</protein>
<proteinExistence type="predicted"/>
<dbReference type="PANTHER" id="PTHR30032:SF8">
    <property type="entry name" value="GERMINATION-SPECIFIC N-ACETYLMURAMOYL-L-ALANINE AMIDASE"/>
    <property type="match status" value="1"/>
</dbReference>
<dbReference type="OrthoDB" id="5116373at2"/>
<dbReference type="RefSeq" id="WP_085476401.1">
    <property type="nucleotide sequence ID" value="NZ_FXBM01000002.1"/>
</dbReference>